<evidence type="ECO:0000313" key="2">
    <source>
        <dbReference type="EMBL" id="WHY87501.1"/>
    </source>
</evidence>
<organism evidence="2 3">
    <name type="scientific">Neobacillus novalis</name>
    <dbReference type="NCBI Taxonomy" id="220687"/>
    <lineage>
        <taxon>Bacteria</taxon>
        <taxon>Bacillati</taxon>
        <taxon>Bacillota</taxon>
        <taxon>Bacilli</taxon>
        <taxon>Bacillales</taxon>
        <taxon>Bacillaceae</taxon>
        <taxon>Neobacillus</taxon>
    </lineage>
</organism>
<feature type="transmembrane region" description="Helical" evidence="1">
    <location>
        <begin position="52"/>
        <end position="74"/>
    </location>
</feature>
<dbReference type="RefSeq" id="WP_066083722.1">
    <property type="nucleotide sequence ID" value="NZ_CP126114.1"/>
</dbReference>
<keyword evidence="1" id="KW-0812">Transmembrane</keyword>
<accession>A0AA95MUB7</accession>
<evidence type="ECO:0000313" key="3">
    <source>
        <dbReference type="Proteomes" id="UP001178288"/>
    </source>
</evidence>
<protein>
    <submittedName>
        <fullName evidence="2">Zinc ribbon domain-containing protein</fullName>
    </submittedName>
</protein>
<keyword evidence="3" id="KW-1185">Reference proteome</keyword>
<reference evidence="2" key="1">
    <citation type="submission" date="2023-05" db="EMBL/GenBank/DDBJ databases">
        <title>Comparative genomics of Bacillaceae isolates and their secondary metabolite potential.</title>
        <authorList>
            <person name="Song L."/>
            <person name="Nielsen L.J."/>
            <person name="Mohite O."/>
            <person name="Xu X."/>
            <person name="Weber T."/>
            <person name="Kovacs A.T."/>
        </authorList>
    </citation>
    <scope>NUCLEOTIDE SEQUENCE</scope>
    <source>
        <strain evidence="2">XLM17</strain>
    </source>
</reference>
<keyword evidence="1" id="KW-1133">Transmembrane helix</keyword>
<name>A0AA95MUB7_9BACI</name>
<evidence type="ECO:0000256" key="1">
    <source>
        <dbReference type="SAM" id="Phobius"/>
    </source>
</evidence>
<dbReference type="KEGG" id="nnv:QNH39_06505"/>
<keyword evidence="1" id="KW-0472">Membrane</keyword>
<gene>
    <name evidence="2" type="ORF">QNH39_06505</name>
</gene>
<sequence length="589" mass="66945">MKFCGNCGKELSGAGRFCNSCGAPVEQMEETASSLEYVETRTIPKFNFSKKWVLITIAALVLIGGGTAVGMFFLNNSPKELFLLSEYNSYQQMADDWNTMYGDDLAFQEKLLESPSSSEIKLSGNLDLDEGNMDYQEEMLLELLKQSAITIKTNQDPIKQANHSTVALNIDGTKALDVEYVQTKKQAGLKIPKIYDQFFYLNFNQYGEFMRKVNPYYQGPETLEINTLQWNELKLSEKEKESLTKRYSKFLLTAMKEENFTLKKGVKFDHEGESLSLREITFKLSPAETNAFINSFLDQLIKDDELQKLITDRVVKVAKAASLDDQVGKDLTDKAYVKEELISGLKELKKEMNRLNYPDGFKYVLLIDKNKQIIDRKINFAVGENKEFAKFVIETKHVPLNNNKIFEEVSIGIAPKDAAEGKMELRYTNTITKDKEIRKEDVKVLFTFENRGDIESKVDFTMNSLFKGKSASKQTVERDFNLRLGGDQFRDVPAFKGSIYQTKDISLKDKYSNQKFDIKLNVQDVPSPGIISLTVDAKTKLKESIKLPSLNAGEGKNVAELTDDDINEILFEMENSMEGILEDFGLADY</sequence>
<dbReference type="Proteomes" id="UP001178288">
    <property type="component" value="Chromosome"/>
</dbReference>
<proteinExistence type="predicted"/>
<dbReference type="EMBL" id="CP126114">
    <property type="protein sequence ID" value="WHY87501.1"/>
    <property type="molecule type" value="Genomic_DNA"/>
</dbReference>
<dbReference type="AlphaFoldDB" id="A0AA95MUB7"/>